<dbReference type="AlphaFoldDB" id="A0A1B3ZF97"/>
<dbReference type="KEGG" id="span:AWL63_21205"/>
<keyword evidence="1" id="KW-1133">Transmembrane helix</keyword>
<keyword evidence="3" id="KW-1185">Reference proteome</keyword>
<dbReference type="RefSeq" id="WP_083224848.1">
    <property type="nucleotide sequence ID" value="NZ_CP014168.1"/>
</dbReference>
<gene>
    <name evidence="2" type="ORF">AWL63_21205</name>
</gene>
<organism evidence="2 3">
    <name type="scientific">Sphingomonas panacis</name>
    <dbReference type="NCBI Taxonomy" id="1560345"/>
    <lineage>
        <taxon>Bacteria</taxon>
        <taxon>Pseudomonadati</taxon>
        <taxon>Pseudomonadota</taxon>
        <taxon>Alphaproteobacteria</taxon>
        <taxon>Sphingomonadales</taxon>
        <taxon>Sphingomonadaceae</taxon>
        <taxon>Sphingomonas</taxon>
    </lineage>
</organism>
<proteinExistence type="predicted"/>
<keyword evidence="1" id="KW-0472">Membrane</keyword>
<evidence type="ECO:0000313" key="2">
    <source>
        <dbReference type="EMBL" id="AOH86101.1"/>
    </source>
</evidence>
<sequence length="73" mass="8035">MSPSPRANALRIVLLIAGALALAMGVLWIGQGIGLIRWPASSFMIDERRWVLYGAVLVLAGGLLILRNRRPRR</sequence>
<evidence type="ECO:0000256" key="1">
    <source>
        <dbReference type="SAM" id="Phobius"/>
    </source>
</evidence>
<feature type="transmembrane region" description="Helical" evidence="1">
    <location>
        <begin position="50"/>
        <end position="66"/>
    </location>
</feature>
<feature type="transmembrane region" description="Helical" evidence="1">
    <location>
        <begin position="12"/>
        <end position="30"/>
    </location>
</feature>
<dbReference type="Proteomes" id="UP000094256">
    <property type="component" value="Chromosome"/>
</dbReference>
<keyword evidence="1" id="KW-0812">Transmembrane</keyword>
<accession>A0A1B3ZF97</accession>
<dbReference type="STRING" id="1560345.AWL63_21205"/>
<reference evidence="2 3" key="1">
    <citation type="submission" date="2016-01" db="EMBL/GenBank/DDBJ databases">
        <title>Complete genome and mega plasmid sequence of Sphingomonas panacis DCY99 elicits systemic resistance in rice to Xanthomonas oryzae.</title>
        <authorList>
            <person name="Kim Y.J."/>
            <person name="Yang D.C."/>
            <person name="Sing P."/>
        </authorList>
    </citation>
    <scope>NUCLEOTIDE SEQUENCE [LARGE SCALE GENOMIC DNA]</scope>
    <source>
        <strain evidence="2 3">DCY99</strain>
    </source>
</reference>
<protein>
    <submittedName>
        <fullName evidence="2">Uncharacterized protein</fullName>
    </submittedName>
</protein>
<name>A0A1B3ZF97_9SPHN</name>
<evidence type="ECO:0000313" key="3">
    <source>
        <dbReference type="Proteomes" id="UP000094256"/>
    </source>
</evidence>
<dbReference type="EMBL" id="CP014168">
    <property type="protein sequence ID" value="AOH86101.1"/>
    <property type="molecule type" value="Genomic_DNA"/>
</dbReference>